<gene>
    <name evidence="3" type="ORF">K4G66_22585</name>
</gene>
<evidence type="ECO:0000259" key="2">
    <source>
        <dbReference type="Pfam" id="PF00578"/>
    </source>
</evidence>
<proteinExistence type="predicted"/>
<reference evidence="3" key="1">
    <citation type="journal article" date="2023" name="Comput. Struct. Biotechnol. J.">
        <title>Discovery of a novel marine Bacteroidetes with a rich repertoire of carbohydrate-active enzymes.</title>
        <authorList>
            <person name="Chen B."/>
            <person name="Liu G."/>
            <person name="Chen Q."/>
            <person name="Wang H."/>
            <person name="Liu L."/>
            <person name="Tang K."/>
        </authorList>
    </citation>
    <scope>NUCLEOTIDE SEQUENCE</scope>
    <source>
        <strain evidence="3">TK19036</strain>
    </source>
</reference>
<dbReference type="SUPFAM" id="SSF52833">
    <property type="entry name" value="Thioredoxin-like"/>
    <property type="match status" value="1"/>
</dbReference>
<reference evidence="3" key="2">
    <citation type="journal article" date="2024" name="Antonie Van Leeuwenhoek">
        <title>Roseihalotalea indica gen. nov., sp. nov., a halophilic Bacteroidetes from mesopelagic Southwest Indian Ocean with higher carbohydrate metabolic potential.</title>
        <authorList>
            <person name="Chen B."/>
            <person name="Zhang M."/>
            <person name="Lin D."/>
            <person name="Ye J."/>
            <person name="Tang K."/>
        </authorList>
    </citation>
    <scope>NUCLEOTIDE SEQUENCE</scope>
    <source>
        <strain evidence="3">TK19036</strain>
    </source>
</reference>
<name>A0AA49JBZ6_9BACT</name>
<dbReference type="Gene3D" id="3.40.30.10">
    <property type="entry name" value="Glutaredoxin"/>
    <property type="match status" value="1"/>
</dbReference>
<dbReference type="EMBL" id="CP120682">
    <property type="protein sequence ID" value="WKN35168.1"/>
    <property type="molecule type" value="Genomic_DNA"/>
</dbReference>
<evidence type="ECO:0000313" key="3">
    <source>
        <dbReference type="EMBL" id="WKN35168.1"/>
    </source>
</evidence>
<feature type="signal peptide" evidence="1">
    <location>
        <begin position="1"/>
        <end position="20"/>
    </location>
</feature>
<protein>
    <submittedName>
        <fullName evidence="3">Redoxin domain-containing protein</fullName>
    </submittedName>
</protein>
<dbReference type="GO" id="GO:0016209">
    <property type="term" value="F:antioxidant activity"/>
    <property type="evidence" value="ECO:0007669"/>
    <property type="project" value="InterPro"/>
</dbReference>
<feature type="chain" id="PRO_5041200542" evidence="1">
    <location>
        <begin position="21"/>
        <end position="168"/>
    </location>
</feature>
<dbReference type="GO" id="GO:0016491">
    <property type="term" value="F:oxidoreductase activity"/>
    <property type="evidence" value="ECO:0007669"/>
    <property type="project" value="InterPro"/>
</dbReference>
<dbReference type="InterPro" id="IPR000866">
    <property type="entry name" value="AhpC/TSA"/>
</dbReference>
<evidence type="ECO:0000256" key="1">
    <source>
        <dbReference type="SAM" id="SignalP"/>
    </source>
</evidence>
<organism evidence="3">
    <name type="scientific">Roseihalotalea indica</name>
    <dbReference type="NCBI Taxonomy" id="2867963"/>
    <lineage>
        <taxon>Bacteria</taxon>
        <taxon>Pseudomonadati</taxon>
        <taxon>Bacteroidota</taxon>
        <taxon>Cytophagia</taxon>
        <taxon>Cytophagales</taxon>
        <taxon>Catalimonadaceae</taxon>
        <taxon>Roseihalotalea</taxon>
    </lineage>
</organism>
<accession>A0AA49JBZ6</accession>
<dbReference type="InterPro" id="IPR036249">
    <property type="entry name" value="Thioredoxin-like_sf"/>
</dbReference>
<dbReference type="AlphaFoldDB" id="A0AA49JBZ6"/>
<sequence>MRKIYLLFLFCLLISAPLFSVSDTTPDKATAQPGQYTPKGLPDMPLLTTAGIKTNAQELEGKVVLVLFQPDCDHCQREAVQIREHLQAFDDYTVYFITYAPMADIQRFAQEYRLDGNKNINFAYADVQPILDNFGSVPTPSMYIYSDKRQLVKAFEGETPITEILQHI</sequence>
<keyword evidence="1" id="KW-0732">Signal</keyword>
<dbReference type="Pfam" id="PF00578">
    <property type="entry name" value="AhpC-TSA"/>
    <property type="match status" value="1"/>
</dbReference>
<feature type="domain" description="Alkyl hydroperoxide reductase subunit C/ Thiol specific antioxidant" evidence="2">
    <location>
        <begin position="41"/>
        <end position="149"/>
    </location>
</feature>